<dbReference type="RefSeq" id="WP_110373671.1">
    <property type="nucleotide sequence ID" value="NZ_JAHBRY010000002.1"/>
</dbReference>
<dbReference type="Proteomes" id="UP000248021">
    <property type="component" value="Unassembled WGS sequence"/>
</dbReference>
<comment type="similarity">
    <text evidence="1">Belongs to the UPF0065 (bug) family.</text>
</comment>
<dbReference type="OrthoDB" id="7375033at2"/>
<dbReference type="EMBL" id="QJJK01000002">
    <property type="protein sequence ID" value="PXW63538.1"/>
    <property type="molecule type" value="Genomic_DNA"/>
</dbReference>
<accession>A0A2V3UF81</accession>
<organism evidence="2 3">
    <name type="scientific">Chelatococcus asaccharovorans</name>
    <dbReference type="NCBI Taxonomy" id="28210"/>
    <lineage>
        <taxon>Bacteria</taxon>
        <taxon>Pseudomonadati</taxon>
        <taxon>Pseudomonadota</taxon>
        <taxon>Alphaproteobacteria</taxon>
        <taxon>Hyphomicrobiales</taxon>
        <taxon>Chelatococcaceae</taxon>
        <taxon>Chelatococcus</taxon>
    </lineage>
</organism>
<evidence type="ECO:0000313" key="2">
    <source>
        <dbReference type="EMBL" id="PXW63538.1"/>
    </source>
</evidence>
<sequence>MFMRLVGLSLAIGMGSAAQVQEAAQAQEAYPNRAIHVIVPLPAGSAADGVARIVMPAAEKLLGQPIIIENEGGAASIPGTARAAKAKPDGYTFLFGTVATQASNPNIFNKLPYDPSKDFTAVARVAGQSLVMAVPKVSGVKTIDEFVAKAKKSGNMSYASAGIGTSAHLSAELLKLRTGIPLRHIPYQGGSQSVLDLMRGETDAMFYSLAQFQPGLQSGELILLGNAGETRTKFKSDLPTLRELGYDVVINSWYGLYAPTGTPSEAIEKMAAAVNKALTEPAVIEALEKTGTEVYASASPAEFQKFTDAERKRYGELIAAAGIPKK</sequence>
<name>A0A2V3UF81_9HYPH</name>
<gene>
    <name evidence="2" type="ORF">C7450_102454</name>
</gene>
<comment type="caution">
    <text evidence="2">The sequence shown here is derived from an EMBL/GenBank/DDBJ whole genome shotgun (WGS) entry which is preliminary data.</text>
</comment>
<dbReference type="Gene3D" id="3.40.190.150">
    <property type="entry name" value="Bordetella uptake gene, domain 1"/>
    <property type="match status" value="1"/>
</dbReference>
<dbReference type="Pfam" id="PF03401">
    <property type="entry name" value="TctC"/>
    <property type="match status" value="1"/>
</dbReference>
<dbReference type="InterPro" id="IPR005064">
    <property type="entry name" value="BUG"/>
</dbReference>
<dbReference type="Gene3D" id="3.40.190.10">
    <property type="entry name" value="Periplasmic binding protein-like II"/>
    <property type="match status" value="1"/>
</dbReference>
<proteinExistence type="inferred from homology"/>
<dbReference type="PANTHER" id="PTHR42928">
    <property type="entry name" value="TRICARBOXYLATE-BINDING PROTEIN"/>
    <property type="match status" value="1"/>
</dbReference>
<dbReference type="PANTHER" id="PTHR42928:SF5">
    <property type="entry name" value="BLR1237 PROTEIN"/>
    <property type="match status" value="1"/>
</dbReference>
<dbReference type="CDD" id="cd07012">
    <property type="entry name" value="PBP2_Bug_TTT"/>
    <property type="match status" value="1"/>
</dbReference>
<dbReference type="SUPFAM" id="SSF53850">
    <property type="entry name" value="Periplasmic binding protein-like II"/>
    <property type="match status" value="1"/>
</dbReference>
<dbReference type="AlphaFoldDB" id="A0A2V3UF81"/>
<keyword evidence="3" id="KW-1185">Reference proteome</keyword>
<reference evidence="2 3" key="1">
    <citation type="submission" date="2018-05" db="EMBL/GenBank/DDBJ databases">
        <title>Genomic Encyclopedia of Type Strains, Phase IV (KMG-IV): sequencing the most valuable type-strain genomes for metagenomic binning, comparative biology and taxonomic classification.</title>
        <authorList>
            <person name="Goeker M."/>
        </authorList>
    </citation>
    <scope>NUCLEOTIDE SEQUENCE [LARGE SCALE GENOMIC DNA]</scope>
    <source>
        <strain evidence="2 3">DSM 6462</strain>
    </source>
</reference>
<evidence type="ECO:0000313" key="3">
    <source>
        <dbReference type="Proteomes" id="UP000248021"/>
    </source>
</evidence>
<keyword evidence="2" id="KW-0675">Receptor</keyword>
<dbReference type="PIRSF" id="PIRSF017082">
    <property type="entry name" value="YflP"/>
    <property type="match status" value="1"/>
</dbReference>
<evidence type="ECO:0000256" key="1">
    <source>
        <dbReference type="ARBA" id="ARBA00006987"/>
    </source>
</evidence>
<protein>
    <submittedName>
        <fullName evidence="2">Tripartite-type tricarboxylate transporter receptor subunit TctC</fullName>
    </submittedName>
</protein>
<dbReference type="InterPro" id="IPR042100">
    <property type="entry name" value="Bug_dom1"/>
</dbReference>